<feature type="domain" description="Potassium channel" evidence="2">
    <location>
        <begin position="429"/>
        <end position="504"/>
    </location>
</feature>
<keyword evidence="1" id="KW-0472">Membrane</keyword>
<name>A0A0S4WRY6_RALSL</name>
<reference evidence="3" key="1">
    <citation type="submission" date="2015-10" db="EMBL/GenBank/DDBJ databases">
        <authorList>
            <person name="Gilbert D.G."/>
        </authorList>
    </citation>
    <scope>NUCLEOTIDE SEQUENCE</scope>
    <source>
        <strain evidence="3">Phyl III-seqv23</strain>
    </source>
</reference>
<proteinExistence type="predicted"/>
<evidence type="ECO:0000259" key="2">
    <source>
        <dbReference type="Pfam" id="PF07885"/>
    </source>
</evidence>
<keyword evidence="1" id="KW-1133">Transmembrane helix</keyword>
<dbReference type="InterPro" id="IPR013099">
    <property type="entry name" value="K_chnl_dom"/>
</dbReference>
<dbReference type="EMBL" id="LN899820">
    <property type="protein sequence ID" value="CUV53967.1"/>
    <property type="molecule type" value="Genomic_DNA"/>
</dbReference>
<dbReference type="Pfam" id="PF07885">
    <property type="entry name" value="Ion_trans_2"/>
    <property type="match status" value="1"/>
</dbReference>
<feature type="transmembrane region" description="Helical" evidence="1">
    <location>
        <begin position="484"/>
        <end position="504"/>
    </location>
</feature>
<evidence type="ECO:0000313" key="3">
    <source>
        <dbReference type="EMBL" id="CUV53967.1"/>
    </source>
</evidence>
<sequence>MDNAYPNPSQLWNMPPHLFNEWRATHDLPKLFEFLKGLLPKFSDWLDSLPFGMDVVLRVVPTGDLFKGEKNKVVLKRRGDFVGTHVIECREGTADEAREWWKIRQSEIAILGEIEPYFKWAKRTLGRERLFVWDKANRQVADGFLYGSWSGLNEPGCVTQAHLFRGFTVLKLGQVEIDRFVTVGTKNLDFCDLDFLVIKGGWHGFGSNWKTINYSSCRDLSFVDAEVAFYTFHCCSVGRLTISNTKFQDLYFENTDVQELRLSDSSIFKMEFSESNVTPIIRNTELREVKFRPKKGVPPSAIATTYRLFRAAYQSNGLRQEASECYYWERVFERKSYFHPYQKDSKKFQGIPHGGRFSVFMDLYSRGLYGESNFSREIWNILISKIKMHTLPRYLVPLLGSRFKWLVSLIEWGLWGYGEKPWRILVTALVLIFSYTALYHVVEWVDDSGNRVPIDWWNSAYFSVVTFTTLGYGDITPKTHLLKFLAGSEALLGAFNMGLIVAGFSNRSRY</sequence>
<dbReference type="AlphaFoldDB" id="A0A0S4WRY6"/>
<organism evidence="3">
    <name type="scientific">Ralstonia solanacearum</name>
    <name type="common">Pseudomonas solanacearum</name>
    <dbReference type="NCBI Taxonomy" id="305"/>
    <lineage>
        <taxon>Bacteria</taxon>
        <taxon>Pseudomonadati</taxon>
        <taxon>Pseudomonadota</taxon>
        <taxon>Betaproteobacteria</taxon>
        <taxon>Burkholderiales</taxon>
        <taxon>Burkholderiaceae</taxon>
        <taxon>Ralstonia</taxon>
        <taxon>Ralstonia solanacearum species complex</taxon>
    </lineage>
</organism>
<dbReference type="Gene3D" id="1.10.287.70">
    <property type="match status" value="1"/>
</dbReference>
<evidence type="ECO:0000256" key="1">
    <source>
        <dbReference type="SAM" id="Phobius"/>
    </source>
</evidence>
<protein>
    <recommendedName>
        <fullName evidence="2">Potassium channel domain-containing protein</fullName>
    </recommendedName>
</protein>
<gene>
    <name evidence="3" type="ORF">RUN215_v1_200022</name>
</gene>
<dbReference type="SUPFAM" id="SSF81324">
    <property type="entry name" value="Voltage-gated potassium channels"/>
    <property type="match status" value="1"/>
</dbReference>
<feature type="transmembrane region" description="Helical" evidence="1">
    <location>
        <begin position="454"/>
        <end position="472"/>
    </location>
</feature>
<accession>A0A0S4WRY6</accession>
<keyword evidence="1" id="KW-0812">Transmembrane</keyword>
<feature type="transmembrane region" description="Helical" evidence="1">
    <location>
        <begin position="421"/>
        <end position="442"/>
    </location>
</feature>